<evidence type="ECO:0000313" key="2">
    <source>
        <dbReference type="Proteomes" id="UP000708208"/>
    </source>
</evidence>
<dbReference type="Proteomes" id="UP000708208">
    <property type="component" value="Unassembled WGS sequence"/>
</dbReference>
<keyword evidence="2" id="KW-1185">Reference proteome</keyword>
<evidence type="ECO:0000313" key="1">
    <source>
        <dbReference type="EMBL" id="CAG7718901.1"/>
    </source>
</evidence>
<comment type="caution">
    <text evidence="1">The sequence shown here is derived from an EMBL/GenBank/DDBJ whole genome shotgun (WGS) entry which is preliminary data.</text>
</comment>
<name>A0A8J2JFX4_9HEXA</name>
<dbReference type="EMBL" id="CAJVCH010057006">
    <property type="protein sequence ID" value="CAG7718901.1"/>
    <property type="molecule type" value="Genomic_DNA"/>
</dbReference>
<organism evidence="1 2">
    <name type="scientific">Allacma fusca</name>
    <dbReference type="NCBI Taxonomy" id="39272"/>
    <lineage>
        <taxon>Eukaryota</taxon>
        <taxon>Metazoa</taxon>
        <taxon>Ecdysozoa</taxon>
        <taxon>Arthropoda</taxon>
        <taxon>Hexapoda</taxon>
        <taxon>Collembola</taxon>
        <taxon>Symphypleona</taxon>
        <taxon>Sminthuridae</taxon>
        <taxon>Allacma</taxon>
    </lineage>
</organism>
<accession>A0A8J2JFX4</accession>
<proteinExistence type="predicted"/>
<gene>
    <name evidence="1" type="ORF">AFUS01_LOCUS8260</name>
</gene>
<protein>
    <submittedName>
        <fullName evidence="1">Uncharacterized protein</fullName>
    </submittedName>
</protein>
<sequence length="67" mass="7677">MIKVPVRGDLKVLLKPPPRHSSTAKWSPPQRTLNHSICGSCGEAPYRRFVYINVQSRGKFFNKRNNP</sequence>
<reference evidence="1" key="1">
    <citation type="submission" date="2021-06" db="EMBL/GenBank/DDBJ databases">
        <authorList>
            <person name="Hodson N. C."/>
            <person name="Mongue J. A."/>
            <person name="Jaron S. K."/>
        </authorList>
    </citation>
    <scope>NUCLEOTIDE SEQUENCE</scope>
</reference>
<dbReference type="AlphaFoldDB" id="A0A8J2JFX4"/>